<organism evidence="1 2">
    <name type="scientific">Flavobacterium shii</name>
    <dbReference type="NCBI Taxonomy" id="2987687"/>
    <lineage>
        <taxon>Bacteria</taxon>
        <taxon>Pseudomonadati</taxon>
        <taxon>Bacteroidota</taxon>
        <taxon>Flavobacteriia</taxon>
        <taxon>Flavobacteriales</taxon>
        <taxon>Flavobacteriaceae</taxon>
        <taxon>Flavobacterium</taxon>
    </lineage>
</organism>
<gene>
    <name evidence="1" type="ORF">OIU83_04070</name>
</gene>
<name>A0A9X2YTY0_9FLAO</name>
<accession>A0A9X2YTY0</accession>
<sequence length="137" mass="16524">MIKIDLWNELRINKSSLKIKIEEGGILFSINENNHKLILSKIIEIAVYKNDHMSFDTLILRISTDNEIYEIPYEIKYSEYLKIDEHFVIPKFDIISIIPEFRNIINFLQQNLQEMNFHWLDELRIIDNNNIVINFKR</sequence>
<dbReference type="Proteomes" id="UP001151079">
    <property type="component" value="Unassembled WGS sequence"/>
</dbReference>
<evidence type="ECO:0000313" key="1">
    <source>
        <dbReference type="EMBL" id="MCV9926809.1"/>
    </source>
</evidence>
<dbReference type="RefSeq" id="WP_264204990.1">
    <property type="nucleotide sequence ID" value="NZ_JAOZEW010000003.1"/>
</dbReference>
<protein>
    <submittedName>
        <fullName evidence="1">Uncharacterized protein</fullName>
    </submittedName>
</protein>
<evidence type="ECO:0000313" key="2">
    <source>
        <dbReference type="Proteomes" id="UP001151079"/>
    </source>
</evidence>
<dbReference type="EMBL" id="JAOZEW010000003">
    <property type="protein sequence ID" value="MCV9926809.1"/>
    <property type="molecule type" value="Genomic_DNA"/>
</dbReference>
<reference evidence="1" key="1">
    <citation type="submission" date="2022-10" db="EMBL/GenBank/DDBJ databases">
        <title>Two novel species of Flavobacterium.</title>
        <authorList>
            <person name="Liu Q."/>
            <person name="Xin Y.-H."/>
        </authorList>
    </citation>
    <scope>NUCLEOTIDE SEQUENCE</scope>
    <source>
        <strain evidence="1">LS1R49</strain>
    </source>
</reference>
<proteinExistence type="predicted"/>
<keyword evidence="2" id="KW-1185">Reference proteome</keyword>
<dbReference type="AlphaFoldDB" id="A0A9X2YTY0"/>
<comment type="caution">
    <text evidence="1">The sequence shown here is derived from an EMBL/GenBank/DDBJ whole genome shotgun (WGS) entry which is preliminary data.</text>
</comment>